<dbReference type="AlphaFoldDB" id="I4Z682"/>
<keyword evidence="2" id="KW-1185">Reference proteome</keyword>
<evidence type="ECO:0000313" key="1">
    <source>
        <dbReference type="EMBL" id="EIM31724.1"/>
    </source>
</evidence>
<organism evidence="1 2">
    <name type="scientific">Leptothrix ochracea L12</name>
    <dbReference type="NCBI Taxonomy" id="735332"/>
    <lineage>
        <taxon>Bacteria</taxon>
        <taxon>Pseudomonadati</taxon>
        <taxon>Pseudomonadota</taxon>
        <taxon>Betaproteobacteria</taxon>
        <taxon>Burkholderiales</taxon>
        <taxon>Sphaerotilaceae</taxon>
        <taxon>Leptothrix</taxon>
    </lineage>
</organism>
<accession>I4Z682</accession>
<gene>
    <name evidence="1" type="ORF">LepocDRAFT_00004650</name>
</gene>
<sequence length="140" mass="15863">MVHEPLLHIMPRTHQVAIIGFSRFELETLVTYFRLTTSSQPGHTSYRLVRSMRSSELILVDTDLPKALNAVQAAGRASDCICIGRARGFGNALAYLPRPIDALRVKRVLDQLIDRHSDTHAQVHPDLIELPRHRPGRRLQ</sequence>
<proteinExistence type="predicted"/>
<evidence type="ECO:0000313" key="2">
    <source>
        <dbReference type="Proteomes" id="UP000053899"/>
    </source>
</evidence>
<protein>
    <recommendedName>
        <fullName evidence="3">Response regulatory domain-containing protein</fullName>
    </recommendedName>
</protein>
<evidence type="ECO:0008006" key="3">
    <source>
        <dbReference type="Google" id="ProtNLM"/>
    </source>
</evidence>
<dbReference type="HOGENOM" id="CLU_1832707_0_0_4"/>
<dbReference type="Proteomes" id="UP000053899">
    <property type="component" value="Unassembled WGS sequence"/>
</dbReference>
<name>I4Z682_9BURK</name>
<reference evidence="1 2" key="1">
    <citation type="submission" date="2012-04" db="EMBL/GenBank/DDBJ databases">
        <title>Improved High-Quality Draft sequence of Leptothrix ochracea L12.</title>
        <authorList>
            <consortium name="US DOE Joint Genome Institute"/>
            <person name="Lucas S."/>
            <person name="Han J."/>
            <person name="Lapidus A."/>
            <person name="Cheng J.-F."/>
            <person name="Goodwin L."/>
            <person name="Pitluck S."/>
            <person name="Peters L."/>
            <person name="Zeytun A."/>
            <person name="Detter J.C."/>
            <person name="Han C."/>
            <person name="Tapia R."/>
            <person name="Land M."/>
            <person name="Hauser L."/>
            <person name="Kyrpides N."/>
            <person name="Ivanova N."/>
            <person name="Pagani I."/>
            <person name="Stepanauskas R."/>
            <person name="Masland D."/>
            <person name="Poulton N."/>
            <person name="Emerson D."/>
            <person name="Fleming E."/>
            <person name="Woyke T."/>
        </authorList>
    </citation>
    <scope>NUCLEOTIDE SEQUENCE [LARGE SCALE GENOMIC DNA]</scope>
    <source>
        <strain evidence="1 2">L12</strain>
    </source>
</reference>
<dbReference type="EMBL" id="JH660670">
    <property type="protein sequence ID" value="EIM31724.1"/>
    <property type="molecule type" value="Genomic_DNA"/>
</dbReference>